<dbReference type="PANTHER" id="PTHR16026">
    <property type="entry name" value="CARTILAGE ACIDIC PROTEIN 1"/>
    <property type="match status" value="1"/>
</dbReference>
<accession>A0A1H3K1I9</accession>
<dbReference type="InterPro" id="IPR027039">
    <property type="entry name" value="Crtac1"/>
</dbReference>
<dbReference type="InterPro" id="IPR028994">
    <property type="entry name" value="Integrin_alpha_N"/>
</dbReference>
<protein>
    <submittedName>
        <fullName evidence="4">Repeat domain-containing protein</fullName>
    </submittedName>
</protein>
<name>A0A1H3K1I9_9RHOB</name>
<organism evidence="4 5">
    <name type="scientific">Jannaschia faecimaris</name>
    <dbReference type="NCBI Taxonomy" id="1244108"/>
    <lineage>
        <taxon>Bacteria</taxon>
        <taxon>Pseudomonadati</taxon>
        <taxon>Pseudomonadota</taxon>
        <taxon>Alphaproteobacteria</taxon>
        <taxon>Rhodobacterales</taxon>
        <taxon>Roseobacteraceae</taxon>
        <taxon>Jannaschia</taxon>
    </lineage>
</organism>
<proteinExistence type="predicted"/>
<gene>
    <name evidence="4" type="ORF">SAMN05444004_101496</name>
</gene>
<reference evidence="5" key="1">
    <citation type="submission" date="2016-10" db="EMBL/GenBank/DDBJ databases">
        <authorList>
            <person name="Varghese N."/>
            <person name="Submissions S."/>
        </authorList>
    </citation>
    <scope>NUCLEOTIDE SEQUENCE [LARGE SCALE GENOMIC DNA]</scope>
    <source>
        <strain evidence="5">DSM 100420</strain>
    </source>
</reference>
<sequence>MRWGALLLLAAPACADPVFEPVTVPNHVYAGGWEHFVGGGIAAVDCDGDRLPELIAAGGENPVTLLHNRGDMTFARGPFPPITGATGVYALDLDADAVDDLVILRAGPNVTLKGDGACGFAAHDFGIPDGRGAWTTAFSATWEPDRTRPTLAFGNYVDRDAPDGPFGTCDTNLILRPERDGYLETTLDPGFCALSILFSDEDRDGEAALRLSNDRHYYVSGGAEQMYSLSLDRFLTEADGFEGPSIWGMGIASRDITGDARPDLVLTSMGDQLTMLSTPTGHAMAPFSIGSFAQRPHTGGDGRPSTGWHAAWGDVDNDGDADLFIAKGNVDQMPGMAMEDPNNLLLNEGGTFREVSQTAGIASLHRGRGAVLADLDGDGRLDLAVVNRRAPLEVWRNVGDAGNAVSITLNQPGGNRAAVGAWVELRTEAGVQLQELTLGGGHAGGSVLPLHFGIGMARNAEARVLWPDSRQGDWEPVTTGHVILQR</sequence>
<dbReference type="InterPro" id="IPR011519">
    <property type="entry name" value="UnbV_ASPIC"/>
</dbReference>
<dbReference type="RefSeq" id="WP_092641745.1">
    <property type="nucleotide sequence ID" value="NZ_FNPX01000001.1"/>
</dbReference>
<feature type="signal peptide" evidence="2">
    <location>
        <begin position="1"/>
        <end position="15"/>
    </location>
</feature>
<feature type="chain" id="PRO_5013175977" evidence="2">
    <location>
        <begin position="16"/>
        <end position="486"/>
    </location>
</feature>
<dbReference type="Pfam" id="PF07593">
    <property type="entry name" value="UnbV_ASPIC"/>
    <property type="match status" value="1"/>
</dbReference>
<dbReference type="SUPFAM" id="SSF69318">
    <property type="entry name" value="Integrin alpha N-terminal domain"/>
    <property type="match status" value="1"/>
</dbReference>
<feature type="domain" description="ASPIC/UnbV" evidence="3">
    <location>
        <begin position="418"/>
        <end position="481"/>
    </location>
</feature>
<dbReference type="Proteomes" id="UP000198914">
    <property type="component" value="Unassembled WGS sequence"/>
</dbReference>
<evidence type="ECO:0000313" key="4">
    <source>
        <dbReference type="EMBL" id="SDY46042.1"/>
    </source>
</evidence>
<dbReference type="Gene3D" id="2.130.10.130">
    <property type="entry name" value="Integrin alpha, N-terminal"/>
    <property type="match status" value="1"/>
</dbReference>
<keyword evidence="1 2" id="KW-0732">Signal</keyword>
<dbReference type="STRING" id="1244108.SAMN05444004_101496"/>
<dbReference type="Pfam" id="PF13517">
    <property type="entry name" value="FG-GAP_3"/>
    <property type="match status" value="2"/>
</dbReference>
<keyword evidence="5" id="KW-1185">Reference proteome</keyword>
<dbReference type="InterPro" id="IPR013517">
    <property type="entry name" value="FG-GAP"/>
</dbReference>
<dbReference type="PANTHER" id="PTHR16026:SF0">
    <property type="entry name" value="CARTILAGE ACIDIC PROTEIN 1"/>
    <property type="match status" value="1"/>
</dbReference>
<dbReference type="EMBL" id="FNPX01000001">
    <property type="protein sequence ID" value="SDY46042.1"/>
    <property type="molecule type" value="Genomic_DNA"/>
</dbReference>
<evidence type="ECO:0000256" key="1">
    <source>
        <dbReference type="ARBA" id="ARBA00022729"/>
    </source>
</evidence>
<evidence type="ECO:0000256" key="2">
    <source>
        <dbReference type="SAM" id="SignalP"/>
    </source>
</evidence>
<dbReference type="OrthoDB" id="1488578at2"/>
<dbReference type="AlphaFoldDB" id="A0A1H3K1I9"/>
<evidence type="ECO:0000313" key="5">
    <source>
        <dbReference type="Proteomes" id="UP000198914"/>
    </source>
</evidence>
<evidence type="ECO:0000259" key="3">
    <source>
        <dbReference type="Pfam" id="PF07593"/>
    </source>
</evidence>